<sequence length="503" mass="55366">MEVLFVLQPCLYKEVMMLIDGLPCLRKWFSIFAVTLFTVLVTACVPDTDTLDEIEAFSERTETLLEKDRALTDEYGALVEELSRTVSETGSAKAAVDSGVYDKLAGNMDSALALATQYQQELESLFDKLDQDSPCYHPEIADNLKTAIAEKRQIASALRQLKGADLEEGGAIIVALNATPKSFAAGMSNMVEMFKVCKVPAAMGMTKSELNEHSESAESSDSESGDFDHRSAGDLTVEKYTKSKSVLPSKPIWINRLLPTDVDGVSDLKGVQLSDGVTINEGLEVVLPEPYRSDLTKPFTFRITGTVADKYSEYQLAVDVTRVGYTPVTSLNFDNADLAKCIDGIASDKGFRFMEEIEKISCTAHEESPLALTELFQLTNLTDIEINNFNMVDMAKAPLPKSVSELKFTGGTLDGLPKFTNIHGRLLLRGAKVEDWSQLSKVAVEKVFVDERAADCDLVRSWDEERSDLVVTHHGLDAGEKVARMMRMEDEDNVIGVVSECTL</sequence>
<organism evidence="2 3">
    <name type="scientific">Microbulbifer elongatus</name>
    <dbReference type="NCBI Taxonomy" id="86173"/>
    <lineage>
        <taxon>Bacteria</taxon>
        <taxon>Pseudomonadati</taxon>
        <taxon>Pseudomonadota</taxon>
        <taxon>Gammaproteobacteria</taxon>
        <taxon>Cellvibrionales</taxon>
        <taxon>Microbulbiferaceae</taxon>
        <taxon>Microbulbifer</taxon>
    </lineage>
</organism>
<evidence type="ECO:0000256" key="1">
    <source>
        <dbReference type="SAM" id="MobiDB-lite"/>
    </source>
</evidence>
<evidence type="ECO:0000313" key="2">
    <source>
        <dbReference type="EMBL" id="MCQ3829683.1"/>
    </source>
</evidence>
<gene>
    <name evidence="2" type="ORF">HXX02_09510</name>
</gene>
<comment type="caution">
    <text evidence="2">The sequence shown here is derived from an EMBL/GenBank/DDBJ whole genome shotgun (WGS) entry which is preliminary data.</text>
</comment>
<evidence type="ECO:0000313" key="3">
    <source>
        <dbReference type="Proteomes" id="UP001205566"/>
    </source>
</evidence>
<dbReference type="RefSeq" id="WP_255874665.1">
    <property type="nucleotide sequence ID" value="NZ_JACASI010000026.1"/>
</dbReference>
<dbReference type="Proteomes" id="UP001205566">
    <property type="component" value="Unassembled WGS sequence"/>
</dbReference>
<name>A0ABT1P0R0_9GAMM</name>
<dbReference type="EMBL" id="JACASI010000026">
    <property type="protein sequence ID" value="MCQ3829683.1"/>
    <property type="molecule type" value="Genomic_DNA"/>
</dbReference>
<feature type="region of interest" description="Disordered" evidence="1">
    <location>
        <begin position="209"/>
        <end position="232"/>
    </location>
</feature>
<evidence type="ECO:0008006" key="4">
    <source>
        <dbReference type="Google" id="ProtNLM"/>
    </source>
</evidence>
<accession>A0ABT1P0R0</accession>
<protein>
    <recommendedName>
        <fullName evidence="4">Lipoprotein</fullName>
    </recommendedName>
</protein>
<proteinExistence type="predicted"/>
<reference evidence="2" key="1">
    <citation type="thesis" date="2020" institute="Technische Universitat Dresden" country="Dresden, Germany">
        <title>The Agarolytic System of Microbulbifer elongatus PORT2, Isolated from Batu Karas, Pangandaran West Java Indonesia.</title>
        <authorList>
            <person name="Anggraeni S.R."/>
        </authorList>
    </citation>
    <scope>NUCLEOTIDE SEQUENCE</scope>
    <source>
        <strain evidence="2">PORT2</strain>
    </source>
</reference>
<keyword evidence="3" id="KW-1185">Reference proteome</keyword>